<gene>
    <name evidence="5" type="ORF">K5V21_07245</name>
</gene>
<evidence type="ECO:0000256" key="1">
    <source>
        <dbReference type="ARBA" id="ARBA00022630"/>
    </source>
</evidence>
<dbReference type="RefSeq" id="WP_221860377.1">
    <property type="nucleotide sequence ID" value="NZ_JAIKTU010000005.1"/>
</dbReference>
<proteinExistence type="predicted"/>
<dbReference type="InterPro" id="IPR000415">
    <property type="entry name" value="Nitroreductase-like"/>
</dbReference>
<dbReference type="Proteomes" id="UP001299068">
    <property type="component" value="Unassembled WGS sequence"/>
</dbReference>
<keyword evidence="6" id="KW-1185">Reference proteome</keyword>
<dbReference type="SUPFAM" id="SSF55469">
    <property type="entry name" value="FMN-dependent nitroreductase-like"/>
    <property type="match status" value="1"/>
</dbReference>
<protein>
    <submittedName>
        <fullName evidence="5">Nitroreductase family protein</fullName>
    </submittedName>
</protein>
<dbReference type="Pfam" id="PF00881">
    <property type="entry name" value="Nitroreductase"/>
    <property type="match status" value="1"/>
</dbReference>
<evidence type="ECO:0000256" key="3">
    <source>
        <dbReference type="ARBA" id="ARBA00023002"/>
    </source>
</evidence>
<dbReference type="Gene3D" id="3.40.109.10">
    <property type="entry name" value="NADH Oxidase"/>
    <property type="match status" value="1"/>
</dbReference>
<sequence>MDNSYIYNRHSVRKFKDEEVSIDALKEIIKAGSYAPSGKNSQNWHFVILRGKDQVDKIASAIEKKNKDICDKISDETIKNKFLNGIKYQLTFKSAQTLILVYARKYTPTGYEELKLSGAPEEEIKDLWNTAPGIQGVSAALENIMLTAANMGYGTCWITGPDYAAKEINAVIGFEKEDYSLIAMTPIGVPLSTDFKRPPRKPLEEIMTIIE</sequence>
<organism evidence="5 6">
    <name type="scientific">Clostridium sardiniense</name>
    <name type="common">Clostridium absonum</name>
    <dbReference type="NCBI Taxonomy" id="29369"/>
    <lineage>
        <taxon>Bacteria</taxon>
        <taxon>Bacillati</taxon>
        <taxon>Bacillota</taxon>
        <taxon>Clostridia</taxon>
        <taxon>Eubacteriales</taxon>
        <taxon>Clostridiaceae</taxon>
        <taxon>Clostridium</taxon>
    </lineage>
</organism>
<name>A0ABS7KWQ8_CLOSR</name>
<reference evidence="5 6" key="1">
    <citation type="journal article" date="2021" name="Cell Host Microbe">
        <title>in vivo commensal control of Clostridioides difficile virulence.</title>
        <authorList>
            <person name="Girinathan B.P."/>
            <person name="Dibenedetto N."/>
            <person name="Worley J.N."/>
            <person name="Peltier J."/>
            <person name="Arrieta-Ortiz M.L."/>
            <person name="Rupa Christinal Immanuel S."/>
            <person name="Lavin R."/>
            <person name="Delaney M.L."/>
            <person name="Cummins C."/>
            <person name="Hoffmann M."/>
            <person name="Luo Y."/>
            <person name="Gonzalez-Escalona N."/>
            <person name="Allard M."/>
            <person name="Onderdonk A.B."/>
            <person name="Gerber G.K."/>
            <person name="Sonenshein A.L."/>
            <person name="Baliga N."/>
            <person name="Dupuy B."/>
            <person name="Bry L."/>
        </authorList>
    </citation>
    <scope>NUCLEOTIDE SEQUENCE [LARGE SCALE GENOMIC DNA]</scope>
    <source>
        <strain evidence="5 6">DSM 599</strain>
    </source>
</reference>
<feature type="domain" description="Nitroreductase" evidence="4">
    <location>
        <begin position="6"/>
        <end position="188"/>
    </location>
</feature>
<dbReference type="EMBL" id="JAIKTU010000005">
    <property type="protein sequence ID" value="MBY0755248.1"/>
    <property type="molecule type" value="Genomic_DNA"/>
</dbReference>
<dbReference type="PANTHER" id="PTHR23026">
    <property type="entry name" value="NADPH NITROREDUCTASE"/>
    <property type="match status" value="1"/>
</dbReference>
<dbReference type="InterPro" id="IPR050627">
    <property type="entry name" value="Nitroreductase/BluB"/>
</dbReference>
<keyword evidence="3" id="KW-0560">Oxidoreductase</keyword>
<evidence type="ECO:0000313" key="5">
    <source>
        <dbReference type="EMBL" id="MBY0755248.1"/>
    </source>
</evidence>
<keyword evidence="1" id="KW-0285">Flavoprotein</keyword>
<dbReference type="PANTHER" id="PTHR23026:SF90">
    <property type="entry name" value="IODOTYROSINE DEIODINASE 1"/>
    <property type="match status" value="1"/>
</dbReference>
<accession>A0ABS7KWQ8</accession>
<dbReference type="InterPro" id="IPR029479">
    <property type="entry name" value="Nitroreductase"/>
</dbReference>
<evidence type="ECO:0000313" key="6">
    <source>
        <dbReference type="Proteomes" id="UP001299068"/>
    </source>
</evidence>
<comment type="caution">
    <text evidence="5">The sequence shown here is derived from an EMBL/GenBank/DDBJ whole genome shotgun (WGS) entry which is preliminary data.</text>
</comment>
<keyword evidence="2" id="KW-0288">FMN</keyword>
<evidence type="ECO:0000256" key="2">
    <source>
        <dbReference type="ARBA" id="ARBA00022643"/>
    </source>
</evidence>
<evidence type="ECO:0000259" key="4">
    <source>
        <dbReference type="Pfam" id="PF00881"/>
    </source>
</evidence>